<feature type="domain" description="Choline/carnitine acyltransferase" evidence="5">
    <location>
        <begin position="27"/>
        <end position="664"/>
    </location>
</feature>
<reference evidence="6 7" key="1">
    <citation type="journal article" date="2012" name="Science">
        <title>The Paleozoic origin of enzymatic lignin decomposition reconstructed from 31 fungal genomes.</title>
        <authorList>
            <person name="Floudas D."/>
            <person name="Binder M."/>
            <person name="Riley R."/>
            <person name="Barry K."/>
            <person name="Blanchette R.A."/>
            <person name="Henrissat B."/>
            <person name="Martinez A.T."/>
            <person name="Otillar R."/>
            <person name="Spatafora J.W."/>
            <person name="Yadav J.S."/>
            <person name="Aerts A."/>
            <person name="Benoit I."/>
            <person name="Boyd A."/>
            <person name="Carlson A."/>
            <person name="Copeland A."/>
            <person name="Coutinho P.M."/>
            <person name="de Vries R.P."/>
            <person name="Ferreira P."/>
            <person name="Findley K."/>
            <person name="Foster B."/>
            <person name="Gaskell J."/>
            <person name="Glotzer D."/>
            <person name="Gorecki P."/>
            <person name="Heitman J."/>
            <person name="Hesse C."/>
            <person name="Hori C."/>
            <person name="Igarashi K."/>
            <person name="Jurgens J.A."/>
            <person name="Kallen N."/>
            <person name="Kersten P."/>
            <person name="Kohler A."/>
            <person name="Kuees U."/>
            <person name="Kumar T.K.A."/>
            <person name="Kuo A."/>
            <person name="LaButti K."/>
            <person name="Larrondo L.F."/>
            <person name="Lindquist E."/>
            <person name="Ling A."/>
            <person name="Lombard V."/>
            <person name="Lucas S."/>
            <person name="Lundell T."/>
            <person name="Martin R."/>
            <person name="McLaughlin D.J."/>
            <person name="Morgenstern I."/>
            <person name="Morin E."/>
            <person name="Murat C."/>
            <person name="Nagy L.G."/>
            <person name="Nolan M."/>
            <person name="Ohm R.A."/>
            <person name="Patyshakuliyeva A."/>
            <person name="Rokas A."/>
            <person name="Ruiz-Duenas F.J."/>
            <person name="Sabat G."/>
            <person name="Salamov A."/>
            <person name="Samejima M."/>
            <person name="Schmutz J."/>
            <person name="Slot J.C."/>
            <person name="St John F."/>
            <person name="Stenlid J."/>
            <person name="Sun H."/>
            <person name="Sun S."/>
            <person name="Syed K."/>
            <person name="Tsang A."/>
            <person name="Wiebenga A."/>
            <person name="Young D."/>
            <person name="Pisabarro A."/>
            <person name="Eastwood D.C."/>
            <person name="Martin F."/>
            <person name="Cullen D."/>
            <person name="Grigoriev I.V."/>
            <person name="Hibbett D.S."/>
        </authorList>
    </citation>
    <scope>NUCLEOTIDE SEQUENCE [LARGE SCALE GENOMIC DNA]</scope>
    <source>
        <strain evidence="6 7">MD-104</strain>
    </source>
</reference>
<dbReference type="InterPro" id="IPR023213">
    <property type="entry name" value="CAT-like_dom_sf"/>
</dbReference>
<dbReference type="PROSITE" id="PS00439">
    <property type="entry name" value="ACYLTRANSF_C_1"/>
    <property type="match status" value="1"/>
</dbReference>
<dbReference type="PANTHER" id="PTHR22589:SF107">
    <property type="entry name" value="CHOLINE_CARNITINE ACYLTRANSFERASE DOMAIN-CONTAINING PROTEIN"/>
    <property type="match status" value="1"/>
</dbReference>
<dbReference type="SUPFAM" id="SSF52777">
    <property type="entry name" value="CoA-dependent acyltransferases"/>
    <property type="match status" value="2"/>
</dbReference>
<accession>A0A2H3JX22</accession>
<protein>
    <submittedName>
        <fullName evidence="6">Acyltransferase ChoActase/COT/CPT</fullName>
    </submittedName>
</protein>
<dbReference type="InterPro" id="IPR039551">
    <property type="entry name" value="Cho/carn_acyl_trans"/>
</dbReference>
<name>A0A2H3JX22_WOLCO</name>
<keyword evidence="3 6" id="KW-0012">Acyltransferase</keyword>
<dbReference type="Pfam" id="PF00755">
    <property type="entry name" value="Carn_acyltransf"/>
    <property type="match status" value="1"/>
</dbReference>
<dbReference type="AlphaFoldDB" id="A0A2H3JX22"/>
<dbReference type="OMA" id="FIKQQKC"/>
<evidence type="ECO:0000256" key="4">
    <source>
        <dbReference type="PIRSR" id="PIRSR600542-1"/>
    </source>
</evidence>
<dbReference type="Gene3D" id="3.30.559.10">
    <property type="entry name" value="Chloramphenicol acetyltransferase-like domain"/>
    <property type="match status" value="1"/>
</dbReference>
<feature type="active site" description="Proton acceptor" evidence="4">
    <location>
        <position position="390"/>
    </location>
</feature>
<dbReference type="Gene3D" id="3.30.559.70">
    <property type="entry name" value="Choline/Carnitine o-acyltransferase, domain 2"/>
    <property type="match status" value="1"/>
</dbReference>
<dbReference type="STRING" id="742152.A0A2H3JX22"/>
<sequence length="684" mass="76713">MLQRIVPFRLAMQTQTTQTGVRHLPRLPVPDLHQTLQKYLTSLEPFLLEDEARGDGHFAEGLGVRAAWAQEFEQGIGRVCQERLVALDRSSPNNWLDDNIWMKKAYHEWRAPLIVNSNWWLAFHNDANVPEDVICGRAAISECGATNWQVRRAAWLVHRILDWKLRLARNDIGSDTTRQGVWLRDTTAQMFNIARLPRPQCDTLSELPSPTSEAARNILVMLRDWFYTVEVFDSSLQPIAPAKIERRLRAVVADVTARLGQGEEAVPVGVLTADDRDRWAENSRHLLSLSPINHSTLRKINHSLFALCLDHYTYVLPPSPPAGSASPPFHTSALVHSAPLPKPCTVPELTAHLHNVRSGPSYKPAHNRWFDKPFSLIVESNTRAGAMGEHSPCDALVPSIIADYAVVQGVDADAFPPIDSLRMSEQVEEGVDGWQRLEWVVDERIVRECEEAEAGARMIVEDSDDGILWFDAFGAEWIKGTARFSPDAYIQMAMQLAWYRTRGCFTATYETTLTRLFSKGRTETIRTLTKDSRAFVLAMDDPNVTTRERHALLRRAIQTHTNLTRQAATGRGIDRHLLGLRLMLRAGESHELFEDELFTRSQTWKLSTSGLSAGEQFRGTGFGAPYPDGYGINYMAGPEVIKFGIGSKFSSSLTSTEGFKTAISQALLDMKILCIGPDLVPARL</sequence>
<dbReference type="OrthoDB" id="240216at2759"/>
<evidence type="ECO:0000256" key="2">
    <source>
        <dbReference type="ARBA" id="ARBA00022679"/>
    </source>
</evidence>
<proteinExistence type="inferred from homology"/>
<keyword evidence="7" id="KW-1185">Reference proteome</keyword>
<evidence type="ECO:0000313" key="7">
    <source>
        <dbReference type="Proteomes" id="UP000218811"/>
    </source>
</evidence>
<evidence type="ECO:0000256" key="1">
    <source>
        <dbReference type="ARBA" id="ARBA00005232"/>
    </source>
</evidence>
<dbReference type="EMBL" id="KB468124">
    <property type="protein sequence ID" value="PCH42408.1"/>
    <property type="molecule type" value="Genomic_DNA"/>
</dbReference>
<dbReference type="GO" id="GO:0016746">
    <property type="term" value="F:acyltransferase activity"/>
    <property type="evidence" value="ECO:0007669"/>
    <property type="project" value="UniProtKB-KW"/>
</dbReference>
<evidence type="ECO:0000259" key="5">
    <source>
        <dbReference type="Pfam" id="PF00755"/>
    </source>
</evidence>
<gene>
    <name evidence="6" type="ORF">WOLCODRAFT_132372</name>
</gene>
<dbReference type="InterPro" id="IPR000542">
    <property type="entry name" value="Carn_acyl_trans"/>
</dbReference>
<organism evidence="6 7">
    <name type="scientific">Wolfiporia cocos (strain MD-104)</name>
    <name type="common">Brown rot fungus</name>
    <dbReference type="NCBI Taxonomy" id="742152"/>
    <lineage>
        <taxon>Eukaryota</taxon>
        <taxon>Fungi</taxon>
        <taxon>Dikarya</taxon>
        <taxon>Basidiomycota</taxon>
        <taxon>Agaricomycotina</taxon>
        <taxon>Agaricomycetes</taxon>
        <taxon>Polyporales</taxon>
        <taxon>Phaeolaceae</taxon>
        <taxon>Wolfiporia</taxon>
    </lineage>
</organism>
<dbReference type="InterPro" id="IPR042231">
    <property type="entry name" value="Cho/carn_acyl_trans_2"/>
</dbReference>
<dbReference type="Proteomes" id="UP000218811">
    <property type="component" value="Unassembled WGS sequence"/>
</dbReference>
<evidence type="ECO:0000313" key="6">
    <source>
        <dbReference type="EMBL" id="PCH42408.1"/>
    </source>
</evidence>
<evidence type="ECO:0000256" key="3">
    <source>
        <dbReference type="ARBA" id="ARBA00023315"/>
    </source>
</evidence>
<keyword evidence="2 6" id="KW-0808">Transferase</keyword>
<dbReference type="PANTHER" id="PTHR22589">
    <property type="entry name" value="CARNITINE O-ACYLTRANSFERASE"/>
    <property type="match status" value="1"/>
</dbReference>
<comment type="similarity">
    <text evidence="1">Belongs to the carnitine/choline acetyltransferase family.</text>
</comment>